<dbReference type="Pfam" id="PF05635">
    <property type="entry name" value="23S_rRNA_IVP"/>
    <property type="match status" value="1"/>
</dbReference>
<evidence type="ECO:0000313" key="2">
    <source>
        <dbReference type="Proteomes" id="UP000006695"/>
    </source>
</evidence>
<dbReference type="SUPFAM" id="SSF158446">
    <property type="entry name" value="IVS-encoded protein-like"/>
    <property type="match status" value="1"/>
</dbReference>
<dbReference type="PIRSF" id="PIRSF035652">
    <property type="entry name" value="CHP02436"/>
    <property type="match status" value="1"/>
</dbReference>
<evidence type="ECO:0000313" key="1">
    <source>
        <dbReference type="EMBL" id="ABQ25894.1"/>
    </source>
</evidence>
<name>A5GEN9_GEOUR</name>
<dbReference type="STRING" id="351605.Gura_1699"/>
<gene>
    <name evidence="1" type="ordered locus">Gura_1699</name>
</gene>
<dbReference type="Gene3D" id="1.20.1440.60">
    <property type="entry name" value="23S rRNA-intervening sequence"/>
    <property type="match status" value="1"/>
</dbReference>
<dbReference type="PANTHER" id="PTHR38471:SF2">
    <property type="entry name" value="FOUR HELIX BUNDLE PROTEIN"/>
    <property type="match status" value="1"/>
</dbReference>
<evidence type="ECO:0008006" key="3">
    <source>
        <dbReference type="Google" id="ProtNLM"/>
    </source>
</evidence>
<dbReference type="AlphaFoldDB" id="A5GEN9"/>
<proteinExistence type="predicted"/>
<dbReference type="RefSeq" id="WP_011938600.1">
    <property type="nucleotide sequence ID" value="NC_009483.1"/>
</dbReference>
<dbReference type="NCBIfam" id="TIGR02436">
    <property type="entry name" value="four helix bundle protein"/>
    <property type="match status" value="1"/>
</dbReference>
<dbReference type="KEGG" id="gur:Gura_1699"/>
<keyword evidence="2" id="KW-1185">Reference proteome</keyword>
<accession>A5GEN9</accession>
<dbReference type="EMBL" id="CP000698">
    <property type="protein sequence ID" value="ABQ25894.1"/>
    <property type="molecule type" value="Genomic_DNA"/>
</dbReference>
<dbReference type="OrthoDB" id="285993at2"/>
<sequence>MKEDNIIQKKSYEFALQVISLYRKLYKANEFVLSRQILRSGTSIGANVEEAQAAQSRADFVSKMSIASKEARETCYWLRLLRDSNTISKCEADALLSEAESIVNILTSIVKTSSKSK</sequence>
<dbReference type="InterPro" id="IPR012657">
    <property type="entry name" value="23S_rRNA-intervening_sequence"/>
</dbReference>
<organism evidence="1 2">
    <name type="scientific">Geotalea uraniireducens (strain Rf4)</name>
    <name type="common">Geobacter uraniireducens</name>
    <dbReference type="NCBI Taxonomy" id="351605"/>
    <lineage>
        <taxon>Bacteria</taxon>
        <taxon>Pseudomonadati</taxon>
        <taxon>Thermodesulfobacteriota</taxon>
        <taxon>Desulfuromonadia</taxon>
        <taxon>Geobacterales</taxon>
        <taxon>Geobacteraceae</taxon>
        <taxon>Geotalea</taxon>
    </lineage>
</organism>
<reference evidence="1 2" key="1">
    <citation type="submission" date="2007-05" db="EMBL/GenBank/DDBJ databases">
        <title>Complete sequence of Geobacter uraniireducens Rf4.</title>
        <authorList>
            <consortium name="US DOE Joint Genome Institute"/>
            <person name="Copeland A."/>
            <person name="Lucas S."/>
            <person name="Lapidus A."/>
            <person name="Barry K."/>
            <person name="Detter J.C."/>
            <person name="Glavina del Rio T."/>
            <person name="Hammon N."/>
            <person name="Israni S."/>
            <person name="Dalin E."/>
            <person name="Tice H."/>
            <person name="Pitluck S."/>
            <person name="Chertkov O."/>
            <person name="Brettin T."/>
            <person name="Bruce D."/>
            <person name="Han C."/>
            <person name="Schmutz J."/>
            <person name="Larimer F."/>
            <person name="Land M."/>
            <person name="Hauser L."/>
            <person name="Kyrpides N."/>
            <person name="Mikhailova N."/>
            <person name="Shelobolina E."/>
            <person name="Aklujkar M."/>
            <person name="Lovley D."/>
            <person name="Richardson P."/>
        </authorList>
    </citation>
    <scope>NUCLEOTIDE SEQUENCE [LARGE SCALE GENOMIC DNA]</scope>
    <source>
        <strain evidence="1 2">Rf4</strain>
    </source>
</reference>
<dbReference type="InterPro" id="IPR036583">
    <property type="entry name" value="23S_rRNA_IVS_sf"/>
</dbReference>
<dbReference type="Proteomes" id="UP000006695">
    <property type="component" value="Chromosome"/>
</dbReference>
<dbReference type="HOGENOM" id="CLU_129874_2_0_7"/>
<dbReference type="PANTHER" id="PTHR38471">
    <property type="entry name" value="FOUR HELIX BUNDLE PROTEIN"/>
    <property type="match status" value="1"/>
</dbReference>
<protein>
    <recommendedName>
        <fullName evidence="3">Four helix bundle protein</fullName>
    </recommendedName>
</protein>